<gene>
    <name evidence="3" type="ORF">BSTOLATCC_MIC26285</name>
</gene>
<reference evidence="3" key="1">
    <citation type="submission" date="2021-09" db="EMBL/GenBank/DDBJ databases">
        <authorList>
            <consortium name="AG Swart"/>
            <person name="Singh M."/>
            <person name="Singh A."/>
            <person name="Seah K."/>
            <person name="Emmerich C."/>
        </authorList>
    </citation>
    <scope>NUCLEOTIDE SEQUENCE</scope>
    <source>
        <strain evidence="3">ATCC30299</strain>
    </source>
</reference>
<keyword evidence="2" id="KW-0472">Membrane</keyword>
<feature type="transmembrane region" description="Helical" evidence="2">
    <location>
        <begin position="157"/>
        <end position="177"/>
    </location>
</feature>
<dbReference type="AlphaFoldDB" id="A0AAU9J8W7"/>
<keyword evidence="2" id="KW-0812">Transmembrane</keyword>
<name>A0AAU9J8W7_9CILI</name>
<comment type="caution">
    <text evidence="3">The sequence shown here is derived from an EMBL/GenBank/DDBJ whole genome shotgun (WGS) entry which is preliminary data.</text>
</comment>
<evidence type="ECO:0000313" key="3">
    <source>
        <dbReference type="EMBL" id="CAG9320368.1"/>
    </source>
</evidence>
<dbReference type="PANTHER" id="PTHR20921">
    <property type="entry name" value="TRANSMEMBRANE PROTEIN 222"/>
    <property type="match status" value="1"/>
</dbReference>
<proteinExistence type="predicted"/>
<evidence type="ECO:0000256" key="1">
    <source>
        <dbReference type="SAM" id="MobiDB-lite"/>
    </source>
</evidence>
<evidence type="ECO:0008006" key="5">
    <source>
        <dbReference type="Google" id="ProtNLM"/>
    </source>
</evidence>
<organism evidence="3 4">
    <name type="scientific">Blepharisma stoltei</name>
    <dbReference type="NCBI Taxonomy" id="1481888"/>
    <lineage>
        <taxon>Eukaryota</taxon>
        <taxon>Sar</taxon>
        <taxon>Alveolata</taxon>
        <taxon>Ciliophora</taxon>
        <taxon>Postciliodesmatophora</taxon>
        <taxon>Heterotrichea</taxon>
        <taxon>Heterotrichida</taxon>
        <taxon>Blepharismidae</taxon>
        <taxon>Blepharisma</taxon>
    </lineage>
</organism>
<dbReference type="Pfam" id="PF05608">
    <property type="entry name" value="RTE1"/>
    <property type="match status" value="2"/>
</dbReference>
<dbReference type="InterPro" id="IPR008496">
    <property type="entry name" value="TMEM222/RTE1"/>
</dbReference>
<accession>A0AAU9J8W7</accession>
<keyword evidence="4" id="KW-1185">Reference proteome</keyword>
<evidence type="ECO:0000313" key="4">
    <source>
        <dbReference type="Proteomes" id="UP001162131"/>
    </source>
</evidence>
<dbReference type="EMBL" id="CAJZBQ010000025">
    <property type="protein sequence ID" value="CAG9320368.1"/>
    <property type="molecule type" value="Genomic_DNA"/>
</dbReference>
<dbReference type="PANTHER" id="PTHR20921:SF0">
    <property type="entry name" value="TRANSMEMBRANE PROTEIN 222"/>
    <property type="match status" value="1"/>
</dbReference>
<keyword evidence="2" id="KW-1133">Transmembrane helix</keyword>
<feature type="region of interest" description="Disordered" evidence="1">
    <location>
        <begin position="1"/>
        <end position="22"/>
    </location>
</feature>
<sequence>MKNKVKYEPQRDEDSRTTEEGDEDKKFPYCLVWTPLPLITVILPFIGHLGICTSEGEIHDFAGSYTVNVDKMAFGAPTKYAKLDFANKDIWNGAIFEGDKRFKEEAHNLCCNNCHSHVAYVLNQAGYKGTQWNMFKVFCLISLKGQYVGFKGFAKTYAGFAIMILIFSILIYFLLAFDII</sequence>
<evidence type="ECO:0000256" key="2">
    <source>
        <dbReference type="SAM" id="Phobius"/>
    </source>
</evidence>
<protein>
    <recommendedName>
        <fullName evidence="5">Transmembrane protein 222</fullName>
    </recommendedName>
</protein>
<dbReference type="Proteomes" id="UP001162131">
    <property type="component" value="Unassembled WGS sequence"/>
</dbReference>